<feature type="transmembrane region" description="Helical" evidence="1">
    <location>
        <begin position="75"/>
        <end position="94"/>
    </location>
</feature>
<keyword evidence="1" id="KW-0812">Transmembrane</keyword>
<feature type="transmembrane region" description="Helical" evidence="1">
    <location>
        <begin position="160"/>
        <end position="178"/>
    </location>
</feature>
<evidence type="ECO:0008006" key="4">
    <source>
        <dbReference type="Google" id="ProtNLM"/>
    </source>
</evidence>
<protein>
    <recommendedName>
        <fullName evidence="4">Beta-carotene 15,15'-monooxygenase</fullName>
    </recommendedName>
</protein>
<dbReference type="EMBL" id="JAEOAH010000070">
    <property type="protein sequence ID" value="MBK3497412.1"/>
    <property type="molecule type" value="Genomic_DNA"/>
</dbReference>
<feature type="transmembrane region" description="Helical" evidence="1">
    <location>
        <begin position="131"/>
        <end position="148"/>
    </location>
</feature>
<feature type="transmembrane region" description="Helical" evidence="1">
    <location>
        <begin position="106"/>
        <end position="125"/>
    </location>
</feature>
<name>A0ABS1HE86_9BACL</name>
<evidence type="ECO:0000313" key="2">
    <source>
        <dbReference type="EMBL" id="MBK3497412.1"/>
    </source>
</evidence>
<proteinExistence type="predicted"/>
<organism evidence="2 3">
    <name type="scientific">Viridibacillus soli</name>
    <dbReference type="NCBI Taxonomy" id="2798301"/>
    <lineage>
        <taxon>Bacteria</taxon>
        <taxon>Bacillati</taxon>
        <taxon>Bacillota</taxon>
        <taxon>Bacilli</taxon>
        <taxon>Bacillales</taxon>
        <taxon>Caryophanaceae</taxon>
        <taxon>Viridibacillus</taxon>
    </lineage>
</organism>
<dbReference type="RefSeq" id="WP_200750683.1">
    <property type="nucleotide sequence ID" value="NZ_JAEOAH010000070.1"/>
</dbReference>
<gene>
    <name evidence="2" type="ORF">JFL43_21880</name>
</gene>
<keyword evidence="1" id="KW-0472">Membrane</keyword>
<reference evidence="2 3" key="1">
    <citation type="submission" date="2020-12" db="EMBL/GenBank/DDBJ databases">
        <title>YIM B01967 draft genome.</title>
        <authorList>
            <person name="Yan X."/>
        </authorList>
    </citation>
    <scope>NUCLEOTIDE SEQUENCE [LARGE SCALE GENOMIC DNA]</scope>
    <source>
        <strain evidence="2 3">YIM B01967</strain>
    </source>
</reference>
<dbReference type="Proteomes" id="UP000618943">
    <property type="component" value="Unassembled WGS sequence"/>
</dbReference>
<feature type="transmembrane region" description="Helical" evidence="1">
    <location>
        <begin position="6"/>
        <end position="23"/>
    </location>
</feature>
<accession>A0ABS1HE86</accession>
<feature type="transmembrane region" description="Helical" evidence="1">
    <location>
        <begin position="49"/>
        <end position="69"/>
    </location>
</feature>
<feature type="transmembrane region" description="Helical" evidence="1">
    <location>
        <begin position="198"/>
        <end position="218"/>
    </location>
</feature>
<keyword evidence="3" id="KW-1185">Reference proteome</keyword>
<comment type="caution">
    <text evidence="2">The sequence shown here is derived from an EMBL/GenBank/DDBJ whole genome shotgun (WGS) entry which is preliminary data.</text>
</comment>
<evidence type="ECO:0000313" key="3">
    <source>
        <dbReference type="Proteomes" id="UP000618943"/>
    </source>
</evidence>
<evidence type="ECO:0000256" key="1">
    <source>
        <dbReference type="SAM" id="Phobius"/>
    </source>
</evidence>
<sequence>MISERQLATILWGMIIVVGLLCFSKQKRYLFKSLSDLIKAFYKVLTQKFALYIHIYVLCMLITLQYISLLSAETLIAYFIWIVTVLYPSIFNAISANKKPYKVSLVKQQLGINILFLFIVSNYTFNFWIEFLILLPIITFLSMLSVVSSIKEEHQSVKKLTNFLLGGIGLFILFYAIGEFVDNFKDIKDVEFWRNLAIEVYIILHLPIIYFAKLYGYYEEYKVILKIKFRSNEEKKIKITCIRIMFILKFNETKMKNGLKLIRKTKYSGLNEIIESFKNSNLEYTEMENN</sequence>
<keyword evidence="1" id="KW-1133">Transmembrane helix</keyword>